<comment type="caution">
    <text evidence="5">The sequence shown here is derived from an EMBL/GenBank/DDBJ whole genome shotgun (WGS) entry which is preliminary data.</text>
</comment>
<dbReference type="Gene3D" id="3.30.300.160">
    <property type="entry name" value="Type II secretion system, protein E, N-terminal domain"/>
    <property type="match status" value="1"/>
</dbReference>
<keyword evidence="2" id="KW-0547">Nucleotide-binding</keyword>
<keyword evidence="3" id="KW-0067">ATP-binding</keyword>
<evidence type="ECO:0000256" key="3">
    <source>
        <dbReference type="ARBA" id="ARBA00022840"/>
    </source>
</evidence>
<dbReference type="GO" id="GO:0005524">
    <property type="term" value="F:ATP binding"/>
    <property type="evidence" value="ECO:0007669"/>
    <property type="project" value="UniProtKB-KW"/>
</dbReference>
<dbReference type="CDD" id="cd01129">
    <property type="entry name" value="PulE-GspE-like"/>
    <property type="match status" value="1"/>
</dbReference>
<dbReference type="InterPro" id="IPR027417">
    <property type="entry name" value="P-loop_NTPase"/>
</dbReference>
<dbReference type="Gene3D" id="3.30.450.90">
    <property type="match status" value="1"/>
</dbReference>
<dbReference type="Pfam" id="PF00437">
    <property type="entry name" value="T2SSE"/>
    <property type="match status" value="1"/>
</dbReference>
<sequence>MSRREQPKTEFLKSLLQEKAITLDAYQQLIKEETIDAVEGILAAQKGIPEEVLARARGKAFGFPYEDLIGRKIDQKVLKNIPLEFASHYQVAAYDLKGDTLSVALINATDLKAQEAVEFLVRERGLKVHYAITTPDAYQGVIKQYGSLGIEAKEALDVAAGKFAPTTKEKMEGMEEVVKSAPVSKMLSAILKHAVEARASDIHIEPVFNETRVRYRIDGELHTSLVLPKYIHSAIVSRVKVLANLRIDETRVPQDGRIRLEIEGREIDFRISTLPLYSNEKVVMRILDTAEGVPTLEGLGFEGKNIAVMRDNIDKPHGMFLVTGPTGSGKSTTLYAILNVLNSEGVNIVTLEDPVEYYLKGINQSQVRPEVGFTFASGLRSILRQDPDTVMVGEIRDNETAELAIHAALTGHIVLSTLHTNDAFGAIPRFIDMKVEPFLISSTLNVVVAQRLVRKMCQFCKESLEVPDTLVQEVRKELEPVRASLPESVKLDAPLTFWRGKGCQRCNGEGYAGRTAIGEVLGVNEELKTIIANGAKYDQIRDAFNRQGMLTLKQDGIMKAIAGSTTIEEVLSATKE</sequence>
<dbReference type="PANTHER" id="PTHR30258">
    <property type="entry name" value="TYPE II SECRETION SYSTEM PROTEIN GSPE-RELATED"/>
    <property type="match status" value="1"/>
</dbReference>
<feature type="domain" description="Bacterial type II secretion system protein E" evidence="4">
    <location>
        <begin position="383"/>
        <end position="397"/>
    </location>
</feature>
<accession>A0A1F7VAY4</accession>
<evidence type="ECO:0000256" key="2">
    <source>
        <dbReference type="ARBA" id="ARBA00022741"/>
    </source>
</evidence>
<dbReference type="SMART" id="SM00382">
    <property type="entry name" value="AAA"/>
    <property type="match status" value="1"/>
</dbReference>
<dbReference type="InterPro" id="IPR003593">
    <property type="entry name" value="AAA+_ATPase"/>
</dbReference>
<dbReference type="Pfam" id="PF05157">
    <property type="entry name" value="MshEN"/>
    <property type="match status" value="1"/>
</dbReference>
<evidence type="ECO:0000259" key="4">
    <source>
        <dbReference type="PROSITE" id="PS00662"/>
    </source>
</evidence>
<evidence type="ECO:0000313" key="5">
    <source>
        <dbReference type="EMBL" id="OGL87720.1"/>
    </source>
</evidence>
<dbReference type="SUPFAM" id="SSF52540">
    <property type="entry name" value="P-loop containing nucleoside triphosphate hydrolases"/>
    <property type="match status" value="1"/>
</dbReference>
<dbReference type="InterPro" id="IPR001482">
    <property type="entry name" value="T2SS/T4SS_dom"/>
</dbReference>
<dbReference type="PANTHER" id="PTHR30258:SF1">
    <property type="entry name" value="PROTEIN TRANSPORT PROTEIN HOFB HOMOLOG"/>
    <property type="match status" value="1"/>
</dbReference>
<organism evidence="5 6">
    <name type="scientific">Candidatus Uhrbacteria bacterium RIFCSPLOWO2_02_FULL_49_11</name>
    <dbReference type="NCBI Taxonomy" id="1802409"/>
    <lineage>
        <taxon>Bacteria</taxon>
        <taxon>Candidatus Uhriibacteriota</taxon>
    </lineage>
</organism>
<dbReference type="Gene3D" id="3.40.50.300">
    <property type="entry name" value="P-loop containing nucleotide triphosphate hydrolases"/>
    <property type="match status" value="1"/>
</dbReference>
<dbReference type="EMBL" id="MGER01000062">
    <property type="protein sequence ID" value="OGL87720.1"/>
    <property type="molecule type" value="Genomic_DNA"/>
</dbReference>
<gene>
    <name evidence="5" type="ORF">A3I42_03360</name>
</gene>
<dbReference type="GO" id="GO:0016887">
    <property type="term" value="F:ATP hydrolysis activity"/>
    <property type="evidence" value="ECO:0007669"/>
    <property type="project" value="TreeGrafter"/>
</dbReference>
<dbReference type="Proteomes" id="UP000178264">
    <property type="component" value="Unassembled WGS sequence"/>
</dbReference>
<comment type="similarity">
    <text evidence="1">Belongs to the GSP E family.</text>
</comment>
<name>A0A1F7VAY4_9BACT</name>
<dbReference type="AlphaFoldDB" id="A0A1F7VAY4"/>
<dbReference type="InterPro" id="IPR007831">
    <property type="entry name" value="T2SS_GspE_N"/>
</dbReference>
<evidence type="ECO:0000256" key="1">
    <source>
        <dbReference type="ARBA" id="ARBA00006611"/>
    </source>
</evidence>
<evidence type="ECO:0000313" key="6">
    <source>
        <dbReference type="Proteomes" id="UP000178264"/>
    </source>
</evidence>
<dbReference type="GO" id="GO:0005886">
    <property type="term" value="C:plasma membrane"/>
    <property type="evidence" value="ECO:0007669"/>
    <property type="project" value="TreeGrafter"/>
</dbReference>
<dbReference type="FunFam" id="3.40.50.300:FF:000398">
    <property type="entry name" value="Type IV pilus assembly ATPase PilB"/>
    <property type="match status" value="1"/>
</dbReference>
<proteinExistence type="inferred from homology"/>
<dbReference type="InterPro" id="IPR037257">
    <property type="entry name" value="T2SS_E_N_sf"/>
</dbReference>
<protein>
    <recommendedName>
        <fullName evidence="4">Bacterial type II secretion system protein E domain-containing protein</fullName>
    </recommendedName>
</protein>
<dbReference type="PROSITE" id="PS00662">
    <property type="entry name" value="T2SP_E"/>
    <property type="match status" value="1"/>
</dbReference>
<dbReference type="SUPFAM" id="SSF160246">
    <property type="entry name" value="EspE N-terminal domain-like"/>
    <property type="match status" value="1"/>
</dbReference>
<reference evidence="5 6" key="1">
    <citation type="journal article" date="2016" name="Nat. Commun.">
        <title>Thousands of microbial genomes shed light on interconnected biogeochemical processes in an aquifer system.</title>
        <authorList>
            <person name="Anantharaman K."/>
            <person name="Brown C.T."/>
            <person name="Hug L.A."/>
            <person name="Sharon I."/>
            <person name="Castelle C.J."/>
            <person name="Probst A.J."/>
            <person name="Thomas B.C."/>
            <person name="Singh A."/>
            <person name="Wilkins M.J."/>
            <person name="Karaoz U."/>
            <person name="Brodie E.L."/>
            <person name="Williams K.H."/>
            <person name="Hubbard S.S."/>
            <person name="Banfield J.F."/>
        </authorList>
    </citation>
    <scope>NUCLEOTIDE SEQUENCE [LARGE SCALE GENOMIC DNA]</scope>
</reference>